<evidence type="ECO:0000313" key="2">
    <source>
        <dbReference type="Proteomes" id="UP000494255"/>
    </source>
</evidence>
<proteinExistence type="predicted"/>
<accession>A0A6J5BXB1</accession>
<dbReference type="AlphaFoldDB" id="A0A6J5BXB1"/>
<organism evidence="1 2">
    <name type="scientific">Paraburkholderia sediminicola</name>
    <dbReference type="NCBI Taxonomy" id="458836"/>
    <lineage>
        <taxon>Bacteria</taxon>
        <taxon>Pseudomonadati</taxon>
        <taxon>Pseudomonadota</taxon>
        <taxon>Betaproteobacteria</taxon>
        <taxon>Burkholderiales</taxon>
        <taxon>Burkholderiaceae</taxon>
        <taxon>Paraburkholderia</taxon>
    </lineage>
</organism>
<dbReference type="Proteomes" id="UP000494255">
    <property type="component" value="Unassembled WGS sequence"/>
</dbReference>
<protein>
    <recommendedName>
        <fullName evidence="3">JAB domain-containing protein</fullName>
    </recommendedName>
</protein>
<gene>
    <name evidence="1" type="ORF">LMG24238_04672</name>
</gene>
<dbReference type="SUPFAM" id="SSF102712">
    <property type="entry name" value="JAB1/MPN domain"/>
    <property type="match status" value="1"/>
</dbReference>
<sequence length="174" mass="19484">MASLIATLARAAFGPRPEIFCDAAVWDAGVAELRRRAAGRRESGAFLLGTKTKARRIEEFVFYDDIDPNALRTGIVEIDGRRLGDLWNHCRKTGKNVVADVHVHPGGFQQSQSDQANPIVAEVGHVAFILPHYAAKETRPGAIGVHEYLGARHWRDRSHERPSPVHIGWWPKWH</sequence>
<name>A0A6J5BXB1_9BURK</name>
<evidence type="ECO:0008006" key="3">
    <source>
        <dbReference type="Google" id="ProtNLM"/>
    </source>
</evidence>
<reference evidence="1 2" key="1">
    <citation type="submission" date="2020-04" db="EMBL/GenBank/DDBJ databases">
        <authorList>
            <person name="De Canck E."/>
        </authorList>
    </citation>
    <scope>NUCLEOTIDE SEQUENCE [LARGE SCALE GENOMIC DNA]</scope>
    <source>
        <strain evidence="1 2">LMG 24238</strain>
    </source>
</reference>
<dbReference type="Gene3D" id="3.40.140.10">
    <property type="entry name" value="Cytidine Deaminase, domain 2"/>
    <property type="match status" value="1"/>
</dbReference>
<dbReference type="EMBL" id="CADIKC010000007">
    <property type="protein sequence ID" value="CAB3718500.1"/>
    <property type="molecule type" value="Genomic_DNA"/>
</dbReference>
<evidence type="ECO:0000313" key="1">
    <source>
        <dbReference type="EMBL" id="CAB3718500.1"/>
    </source>
</evidence>
<keyword evidence="2" id="KW-1185">Reference proteome</keyword>